<evidence type="ECO:0000256" key="3">
    <source>
        <dbReference type="ARBA" id="ARBA00022475"/>
    </source>
</evidence>
<dbReference type="InterPro" id="IPR032675">
    <property type="entry name" value="LRR_dom_sf"/>
</dbReference>
<protein>
    <submittedName>
        <fullName evidence="12">Uncharacterized protein</fullName>
    </submittedName>
</protein>
<dbReference type="GO" id="GO:0005886">
    <property type="term" value="C:plasma membrane"/>
    <property type="evidence" value="ECO:0007669"/>
    <property type="project" value="UniProtKB-SubCell"/>
</dbReference>
<evidence type="ECO:0000256" key="11">
    <source>
        <dbReference type="ARBA" id="ARBA00023180"/>
    </source>
</evidence>
<evidence type="ECO:0000256" key="8">
    <source>
        <dbReference type="ARBA" id="ARBA00022989"/>
    </source>
</evidence>
<evidence type="ECO:0000256" key="4">
    <source>
        <dbReference type="ARBA" id="ARBA00022614"/>
    </source>
</evidence>
<dbReference type="FunFam" id="3.80.10.10:FF:000129">
    <property type="entry name" value="Leucine-rich repeat receptor-like kinase"/>
    <property type="match status" value="1"/>
</dbReference>
<name>A0A1D6E893_MAIZE</name>
<dbReference type="Gene3D" id="3.80.10.10">
    <property type="entry name" value="Ribonuclease Inhibitor"/>
    <property type="match status" value="1"/>
</dbReference>
<keyword evidence="8" id="KW-1133">Transmembrane helix</keyword>
<reference evidence="12" key="1">
    <citation type="submission" date="2015-12" db="EMBL/GenBank/DDBJ databases">
        <title>Update maize B73 reference genome by single molecule sequencing technologies.</title>
        <authorList>
            <consortium name="Maize Genome Sequencing Project"/>
            <person name="Ware D."/>
        </authorList>
    </citation>
    <scope>NUCLEOTIDE SEQUENCE [LARGE SCALE GENOMIC DNA]</scope>
    <source>
        <tissue evidence="12">Seedling</tissue>
    </source>
</reference>
<keyword evidence="7" id="KW-0677">Repeat</keyword>
<dbReference type="PANTHER" id="PTHR48052:SF66">
    <property type="entry name" value="OS02G0610000 PROTEIN"/>
    <property type="match status" value="1"/>
</dbReference>
<gene>
    <name evidence="12" type="ORF">ZEAMMB73_Zm00001d003267</name>
</gene>
<keyword evidence="4" id="KW-0433">Leucine-rich repeat</keyword>
<dbReference type="AlphaFoldDB" id="A0A1D6E893"/>
<comment type="subcellular location">
    <subcellularLocation>
        <location evidence="1">Cell membrane</location>
        <topology evidence="1">Single-pass type I membrane protein</topology>
    </subcellularLocation>
</comment>
<dbReference type="Pfam" id="PF13855">
    <property type="entry name" value="LRR_8"/>
    <property type="match status" value="1"/>
</dbReference>
<proteinExistence type="inferred from homology"/>
<accession>A0A1D6E893</accession>
<comment type="similarity">
    <text evidence="2">Belongs to the RLP family.</text>
</comment>
<keyword evidence="11" id="KW-0325">Glycoprotein</keyword>
<keyword evidence="3" id="KW-1003">Cell membrane</keyword>
<keyword evidence="9" id="KW-0472">Membrane</keyword>
<evidence type="ECO:0000256" key="2">
    <source>
        <dbReference type="ARBA" id="ARBA00009592"/>
    </source>
</evidence>
<dbReference type="PANTHER" id="PTHR48052">
    <property type="entry name" value="UNNAMED PRODUCT"/>
    <property type="match status" value="1"/>
</dbReference>
<organism evidence="12">
    <name type="scientific">Zea mays</name>
    <name type="common">Maize</name>
    <dbReference type="NCBI Taxonomy" id="4577"/>
    <lineage>
        <taxon>Eukaryota</taxon>
        <taxon>Viridiplantae</taxon>
        <taxon>Streptophyta</taxon>
        <taxon>Embryophyta</taxon>
        <taxon>Tracheophyta</taxon>
        <taxon>Spermatophyta</taxon>
        <taxon>Magnoliopsida</taxon>
        <taxon>Liliopsida</taxon>
        <taxon>Poales</taxon>
        <taxon>Poaceae</taxon>
        <taxon>PACMAD clade</taxon>
        <taxon>Panicoideae</taxon>
        <taxon>Andropogonodae</taxon>
        <taxon>Andropogoneae</taxon>
        <taxon>Tripsacinae</taxon>
        <taxon>Zea</taxon>
    </lineage>
</organism>
<evidence type="ECO:0000256" key="9">
    <source>
        <dbReference type="ARBA" id="ARBA00023136"/>
    </source>
</evidence>
<evidence type="ECO:0000256" key="5">
    <source>
        <dbReference type="ARBA" id="ARBA00022692"/>
    </source>
</evidence>
<sequence>MVLAGLFGMVVLPALPAILAPNRRESCSPNLRWRRLHCRWRCRVCGGVCRWEGMVCSSSGQVVSLSLSSYGLTSTLSTAIGDLTFLRMLNLSSNWFHGEVPATIVRLAHLQALDLSYNAFTGTIPEMQFPRPWSSRQYQLPKQPLQ</sequence>
<keyword evidence="6" id="KW-0732">Signal</keyword>
<keyword evidence="10" id="KW-0675">Receptor</keyword>
<evidence type="ECO:0000313" key="12">
    <source>
        <dbReference type="EMBL" id="ONM16642.1"/>
    </source>
</evidence>
<dbReference type="ExpressionAtlas" id="A0A1D6E893">
    <property type="expression patterns" value="baseline and differential"/>
</dbReference>
<dbReference type="SUPFAM" id="SSF52058">
    <property type="entry name" value="L domain-like"/>
    <property type="match status" value="1"/>
</dbReference>
<dbReference type="EMBL" id="CM007648">
    <property type="protein sequence ID" value="ONM16642.1"/>
    <property type="molecule type" value="Genomic_DNA"/>
</dbReference>
<keyword evidence="5" id="KW-0812">Transmembrane</keyword>
<evidence type="ECO:0000256" key="1">
    <source>
        <dbReference type="ARBA" id="ARBA00004251"/>
    </source>
</evidence>
<evidence type="ECO:0000256" key="10">
    <source>
        <dbReference type="ARBA" id="ARBA00023170"/>
    </source>
</evidence>
<dbReference type="InterPro" id="IPR001611">
    <property type="entry name" value="Leu-rich_rpt"/>
</dbReference>
<evidence type="ECO:0000256" key="7">
    <source>
        <dbReference type="ARBA" id="ARBA00022737"/>
    </source>
</evidence>
<evidence type="ECO:0000256" key="6">
    <source>
        <dbReference type="ARBA" id="ARBA00022729"/>
    </source>
</evidence>